<dbReference type="GO" id="GO:0003824">
    <property type="term" value="F:catalytic activity"/>
    <property type="evidence" value="ECO:0007669"/>
    <property type="project" value="InterPro"/>
</dbReference>
<evidence type="ECO:0000313" key="2">
    <source>
        <dbReference type="EMBL" id="SVE36030.1"/>
    </source>
</evidence>
<name>A0A383CVG5_9ZZZZ</name>
<dbReference type="InterPro" id="IPR051916">
    <property type="entry name" value="GPI-anchor_lipid_remodeler"/>
</dbReference>
<dbReference type="SUPFAM" id="SSF56219">
    <property type="entry name" value="DNase I-like"/>
    <property type="match status" value="1"/>
</dbReference>
<dbReference type="PANTHER" id="PTHR14859">
    <property type="entry name" value="CALCOFLUOR WHITE HYPERSENSITIVE PROTEIN PRECURSOR"/>
    <property type="match status" value="1"/>
</dbReference>
<dbReference type="InterPro" id="IPR005135">
    <property type="entry name" value="Endo/exonuclease/phosphatase"/>
</dbReference>
<dbReference type="GO" id="GO:0016020">
    <property type="term" value="C:membrane"/>
    <property type="evidence" value="ECO:0007669"/>
    <property type="project" value="GOC"/>
</dbReference>
<accession>A0A383CVG5</accession>
<dbReference type="AlphaFoldDB" id="A0A383CVG5"/>
<gene>
    <name evidence="2" type="ORF">METZ01_LOCUS488884</name>
</gene>
<protein>
    <recommendedName>
        <fullName evidence="1">Endonuclease/exonuclease/phosphatase domain-containing protein</fullName>
    </recommendedName>
</protein>
<organism evidence="2">
    <name type="scientific">marine metagenome</name>
    <dbReference type="NCBI Taxonomy" id="408172"/>
    <lineage>
        <taxon>unclassified sequences</taxon>
        <taxon>metagenomes</taxon>
        <taxon>ecological metagenomes</taxon>
    </lineage>
</organism>
<dbReference type="Gene3D" id="3.60.10.10">
    <property type="entry name" value="Endonuclease/exonuclease/phosphatase"/>
    <property type="match status" value="1"/>
</dbReference>
<reference evidence="2" key="1">
    <citation type="submission" date="2018-05" db="EMBL/GenBank/DDBJ databases">
        <authorList>
            <person name="Lanie J.A."/>
            <person name="Ng W.-L."/>
            <person name="Kazmierczak K.M."/>
            <person name="Andrzejewski T.M."/>
            <person name="Davidsen T.M."/>
            <person name="Wayne K.J."/>
            <person name="Tettelin H."/>
            <person name="Glass J.I."/>
            <person name="Rusch D."/>
            <person name="Podicherti R."/>
            <person name="Tsui H.-C.T."/>
            <person name="Winkler M.E."/>
        </authorList>
    </citation>
    <scope>NUCLEOTIDE SEQUENCE</scope>
</reference>
<sequence length="213" mass="23572">MAHGKVQRLIRETASDVLILEEYDKVWREQLEGVLSDYPFSTISSRNDGWGIGLFSRVPLQKSEVGLIGTSLIPFVKGSIIVEGQPVTILGSHIQAPTTNLLAKIRNIQLAELSEIVQKIKEPVMLLGDLNISLWSPHFKDFIETTGLKDTRRGLGLRPTWPTHFSPLLIPIDHCLTSPTVTLHSLRLGPDIGSDHYPLIVDFSISPPSPSVL</sequence>
<proteinExistence type="predicted"/>
<dbReference type="Pfam" id="PF03372">
    <property type="entry name" value="Exo_endo_phos"/>
    <property type="match status" value="1"/>
</dbReference>
<dbReference type="PANTHER" id="PTHR14859:SF15">
    <property type="entry name" value="ENDONUCLEASE_EXONUCLEASE_PHOSPHATASE DOMAIN-CONTAINING PROTEIN"/>
    <property type="match status" value="1"/>
</dbReference>
<dbReference type="InterPro" id="IPR036691">
    <property type="entry name" value="Endo/exonu/phosph_ase_sf"/>
</dbReference>
<dbReference type="EMBL" id="UINC01211924">
    <property type="protein sequence ID" value="SVE36030.1"/>
    <property type="molecule type" value="Genomic_DNA"/>
</dbReference>
<evidence type="ECO:0000259" key="1">
    <source>
        <dbReference type="Pfam" id="PF03372"/>
    </source>
</evidence>
<feature type="domain" description="Endonuclease/exonuclease/phosphatase" evidence="1">
    <location>
        <begin position="6"/>
        <end position="196"/>
    </location>
</feature>
<dbReference type="GO" id="GO:0006506">
    <property type="term" value="P:GPI anchor biosynthetic process"/>
    <property type="evidence" value="ECO:0007669"/>
    <property type="project" value="TreeGrafter"/>
</dbReference>